<sequence>MFSGSRAVASPFAVRGCGVRRRRSELLRAIHDHFSDPPQMFSNKVLDEIVNRFYWTLRAVQFRIFFKLEEADANSLNELSKFEPAERPPTLNQLKAYTSNRFSEKWIKYMYSKFKNECPTGRMRLSEFKRLFGAYVPDRVSDAYLERLFCAFCYTSPYEDQLTFKDLMECLSTLCHQDARTDAEWTMRLINGGKMDQVSPDEFNEFVKSVFLLVGQNEQKRKRLDSIYASCESKHVPMIPLSSVPLPSSIVNNSDRKMLNIVSRRATAVFKELDVNEQGFLTVENLEELFRSKEAYKTVFWPGQQ</sequence>
<evidence type="ECO:0000313" key="4">
    <source>
        <dbReference type="EMBL" id="KAI1723344.1"/>
    </source>
</evidence>
<accession>A0AAD4NFH4</accession>
<evidence type="ECO:0000256" key="1">
    <source>
        <dbReference type="ARBA" id="ARBA00022723"/>
    </source>
</evidence>
<comment type="caution">
    <text evidence="4">The sequence shown here is derived from an EMBL/GenBank/DDBJ whole genome shotgun (WGS) entry which is preliminary data.</text>
</comment>
<dbReference type="InterPro" id="IPR028846">
    <property type="entry name" value="Recoverin"/>
</dbReference>
<keyword evidence="2" id="KW-0677">Repeat</keyword>
<dbReference type="Proteomes" id="UP001201812">
    <property type="component" value="Unassembled WGS sequence"/>
</dbReference>
<dbReference type="GO" id="GO:0005509">
    <property type="term" value="F:calcium ion binding"/>
    <property type="evidence" value="ECO:0007669"/>
    <property type="project" value="InterPro"/>
</dbReference>
<reference evidence="4" key="1">
    <citation type="submission" date="2022-01" db="EMBL/GenBank/DDBJ databases">
        <title>Genome Sequence Resource for Two Populations of Ditylenchus destructor, the Migratory Endoparasitic Phytonematode.</title>
        <authorList>
            <person name="Zhang H."/>
            <person name="Lin R."/>
            <person name="Xie B."/>
        </authorList>
    </citation>
    <scope>NUCLEOTIDE SEQUENCE</scope>
    <source>
        <strain evidence="4">BazhouSP</strain>
    </source>
</reference>
<organism evidence="4 5">
    <name type="scientific">Ditylenchus destructor</name>
    <dbReference type="NCBI Taxonomy" id="166010"/>
    <lineage>
        <taxon>Eukaryota</taxon>
        <taxon>Metazoa</taxon>
        <taxon>Ecdysozoa</taxon>
        <taxon>Nematoda</taxon>
        <taxon>Chromadorea</taxon>
        <taxon>Rhabditida</taxon>
        <taxon>Tylenchina</taxon>
        <taxon>Tylenchomorpha</taxon>
        <taxon>Sphaerularioidea</taxon>
        <taxon>Anguinidae</taxon>
        <taxon>Anguininae</taxon>
        <taxon>Ditylenchus</taxon>
    </lineage>
</organism>
<keyword evidence="5" id="KW-1185">Reference proteome</keyword>
<gene>
    <name evidence="4" type="ORF">DdX_03499</name>
</gene>
<dbReference type="PROSITE" id="PS50222">
    <property type="entry name" value="EF_HAND_2"/>
    <property type="match status" value="1"/>
</dbReference>
<proteinExistence type="predicted"/>
<dbReference type="InterPro" id="IPR011992">
    <property type="entry name" value="EF-hand-dom_pair"/>
</dbReference>
<dbReference type="Gene3D" id="1.10.238.10">
    <property type="entry name" value="EF-hand"/>
    <property type="match status" value="1"/>
</dbReference>
<dbReference type="PANTHER" id="PTHR23055">
    <property type="entry name" value="CALCIUM BINDING PROTEINS"/>
    <property type="match status" value="1"/>
</dbReference>
<evidence type="ECO:0000259" key="3">
    <source>
        <dbReference type="PROSITE" id="PS50222"/>
    </source>
</evidence>
<dbReference type="AlphaFoldDB" id="A0AAD4NFH4"/>
<evidence type="ECO:0000256" key="2">
    <source>
        <dbReference type="ARBA" id="ARBA00022737"/>
    </source>
</evidence>
<dbReference type="EMBL" id="JAKKPZ010000003">
    <property type="protein sequence ID" value="KAI1723344.1"/>
    <property type="molecule type" value="Genomic_DNA"/>
</dbReference>
<evidence type="ECO:0000313" key="5">
    <source>
        <dbReference type="Proteomes" id="UP001201812"/>
    </source>
</evidence>
<feature type="domain" description="EF-hand" evidence="3">
    <location>
        <begin position="261"/>
        <end position="296"/>
    </location>
</feature>
<protein>
    <submittedName>
        <fullName evidence="4">Kv channel-interacting protein 1</fullName>
    </submittedName>
</protein>
<dbReference type="InterPro" id="IPR002048">
    <property type="entry name" value="EF_hand_dom"/>
</dbReference>
<dbReference type="SUPFAM" id="SSF47473">
    <property type="entry name" value="EF-hand"/>
    <property type="match status" value="1"/>
</dbReference>
<name>A0AAD4NFH4_9BILA</name>
<keyword evidence="1" id="KW-0479">Metal-binding</keyword>
<dbReference type="PANTHER" id="PTHR23055:SF171">
    <property type="entry name" value="EF-HAND DOMAIN-CONTAINING PROTEIN"/>
    <property type="match status" value="1"/>
</dbReference>